<evidence type="ECO:0000313" key="2">
    <source>
        <dbReference type="Proteomes" id="UP000607653"/>
    </source>
</evidence>
<accession>A0A822Y1Q4</accession>
<gene>
    <name evidence="1" type="ORF">HUJ06_029292</name>
</gene>
<comment type="caution">
    <text evidence="1">The sequence shown here is derived from an EMBL/GenBank/DDBJ whole genome shotgun (WGS) entry which is preliminary data.</text>
</comment>
<keyword evidence="2" id="KW-1185">Reference proteome</keyword>
<reference evidence="1 2" key="1">
    <citation type="journal article" date="2020" name="Mol. Biol. Evol.">
        <title>Distinct Expression and Methylation Patterns for Genes with Different Fates following a Single Whole-Genome Duplication in Flowering Plants.</title>
        <authorList>
            <person name="Shi T."/>
            <person name="Rahmani R.S."/>
            <person name="Gugger P.F."/>
            <person name="Wang M."/>
            <person name="Li H."/>
            <person name="Zhang Y."/>
            <person name="Li Z."/>
            <person name="Wang Q."/>
            <person name="Van de Peer Y."/>
            <person name="Marchal K."/>
            <person name="Chen J."/>
        </authorList>
    </citation>
    <scope>NUCLEOTIDE SEQUENCE [LARGE SCALE GENOMIC DNA]</scope>
    <source>
        <tissue evidence="1">Leaf</tissue>
    </source>
</reference>
<proteinExistence type="predicted"/>
<sequence>MEDGGGDKLSIVISLIEYKEDEVSYLIQDLIVFLALIFFCDLIKVEDF</sequence>
<dbReference type="AlphaFoldDB" id="A0A822Y1Q4"/>
<dbReference type="Proteomes" id="UP000607653">
    <property type="component" value="Unassembled WGS sequence"/>
</dbReference>
<protein>
    <submittedName>
        <fullName evidence="1">Uncharacterized protein</fullName>
    </submittedName>
</protein>
<dbReference type="EMBL" id="DUZY01000002">
    <property type="protein sequence ID" value="DAD27824.1"/>
    <property type="molecule type" value="Genomic_DNA"/>
</dbReference>
<name>A0A822Y1Q4_NELNU</name>
<evidence type="ECO:0000313" key="1">
    <source>
        <dbReference type="EMBL" id="DAD27824.1"/>
    </source>
</evidence>
<organism evidence="1 2">
    <name type="scientific">Nelumbo nucifera</name>
    <name type="common">Sacred lotus</name>
    <dbReference type="NCBI Taxonomy" id="4432"/>
    <lineage>
        <taxon>Eukaryota</taxon>
        <taxon>Viridiplantae</taxon>
        <taxon>Streptophyta</taxon>
        <taxon>Embryophyta</taxon>
        <taxon>Tracheophyta</taxon>
        <taxon>Spermatophyta</taxon>
        <taxon>Magnoliopsida</taxon>
        <taxon>Proteales</taxon>
        <taxon>Nelumbonaceae</taxon>
        <taxon>Nelumbo</taxon>
    </lineage>
</organism>